<dbReference type="Proteomes" id="UP000028488">
    <property type="component" value="Chromosome"/>
</dbReference>
<protein>
    <submittedName>
        <fullName evidence="3">Acyl-CoA transferase</fullName>
    </submittedName>
</protein>
<dbReference type="PANTHER" id="PTHR48228">
    <property type="entry name" value="SUCCINYL-COA--D-CITRAMALATE COA-TRANSFERASE"/>
    <property type="match status" value="1"/>
</dbReference>
<evidence type="ECO:0000313" key="3">
    <source>
        <dbReference type="EMBL" id="AII07594.1"/>
    </source>
</evidence>
<dbReference type="Pfam" id="PF02515">
    <property type="entry name" value="CoA_transf_3"/>
    <property type="match status" value="1"/>
</dbReference>
<reference evidence="3 4" key="1">
    <citation type="submission" date="2014-07" db="EMBL/GenBank/DDBJ databases">
        <title>Genome Sequence of Rhodococcus opacus Strain R7, a Biodegrader of Mono- and Polycyclic Aromatic Hydrocarbons.</title>
        <authorList>
            <person name="Di Gennaro P."/>
            <person name="Zampolli J."/>
            <person name="Presti I."/>
            <person name="Cappelletti M."/>
            <person name="D'Ursi P."/>
            <person name="Orro A."/>
            <person name="Mezzelani A."/>
            <person name="Milanesi L."/>
        </authorList>
    </citation>
    <scope>NUCLEOTIDE SEQUENCE [LARGE SCALE GENOMIC DNA]</scope>
    <source>
        <strain evidence="3 4">R7</strain>
    </source>
</reference>
<dbReference type="EMBL" id="CP008947">
    <property type="protein sequence ID" value="AII07594.1"/>
    <property type="molecule type" value="Genomic_DNA"/>
</dbReference>
<dbReference type="InterPro" id="IPR003673">
    <property type="entry name" value="CoA-Trfase_fam_III"/>
</dbReference>
<dbReference type="GO" id="GO:0016740">
    <property type="term" value="F:transferase activity"/>
    <property type="evidence" value="ECO:0007669"/>
    <property type="project" value="UniProtKB-KW"/>
</dbReference>
<dbReference type="PANTHER" id="PTHR48228:SF6">
    <property type="entry name" value="L-CARNITINE COA-TRANSFERASE"/>
    <property type="match status" value="1"/>
</dbReference>
<proteinExistence type="inferred from homology"/>
<dbReference type="InterPro" id="IPR023606">
    <property type="entry name" value="CoA-Trfase_III_dom_1_sf"/>
</dbReference>
<organism evidence="3 4">
    <name type="scientific">Rhodococcus opacus</name>
    <name type="common">Nocardia opaca</name>
    <dbReference type="NCBI Taxonomy" id="37919"/>
    <lineage>
        <taxon>Bacteria</taxon>
        <taxon>Bacillati</taxon>
        <taxon>Actinomycetota</taxon>
        <taxon>Actinomycetes</taxon>
        <taxon>Mycobacteriales</taxon>
        <taxon>Nocardiaceae</taxon>
        <taxon>Rhodococcus</taxon>
    </lineage>
</organism>
<evidence type="ECO:0000313" key="4">
    <source>
        <dbReference type="Proteomes" id="UP000028488"/>
    </source>
</evidence>
<name>A0A076EW85_RHOOP</name>
<sequence length="397" mass="42761">MNAGPLSGLTVLDAATLVAGPMIATYLGEYGADVIKIEQPGSGDPIRQWGSMKGDINLMWKSLGRNKRAASLNLRTPEGQGLFKDMAARADIVVINARPSTLAKWGLTYDELAERNPGLIMVHVTGYGAGGPYSDKPGFGTVGEAMSGFSHITGEADGTPTLPGFMLADCTAAVHGAFAAMVAVHHRNLTGRGQLIDLSLVEPLARFIEQATLTFDQLGVSPKRTGNKWAISVPRNTYHTSDGHWIALSGSSQELALRVFDAVGRPELRDDPEYADPLRRVANRHEVDSVVAEWVGSLPLEEVLRRFDDHGVAAGPVYDAEQLMNDPQMIARKTFVPVPDEDLGVVRVQAPVARMSDSPGRIDHLGRSIGEDNDYVYGKFLDLPAENIAALQDDGII</sequence>
<dbReference type="InterPro" id="IPR044855">
    <property type="entry name" value="CoA-Trfase_III_dom3_sf"/>
</dbReference>
<dbReference type="RefSeq" id="WP_128640596.1">
    <property type="nucleotide sequence ID" value="NZ_CP008947.1"/>
</dbReference>
<dbReference type="eggNOG" id="COG1804">
    <property type="taxonomic scope" value="Bacteria"/>
</dbReference>
<dbReference type="Gene3D" id="3.30.1540.10">
    <property type="entry name" value="formyl-coa transferase, domain 3"/>
    <property type="match status" value="1"/>
</dbReference>
<evidence type="ECO:0000256" key="1">
    <source>
        <dbReference type="ARBA" id="ARBA00008383"/>
    </source>
</evidence>
<dbReference type="Gene3D" id="3.40.50.10540">
    <property type="entry name" value="Crotonobetainyl-coa:carnitine coa-transferase, domain 1"/>
    <property type="match status" value="1"/>
</dbReference>
<accession>A0A076EW85</accession>
<keyword evidence="2 3" id="KW-0808">Transferase</keyword>
<dbReference type="SUPFAM" id="SSF89796">
    <property type="entry name" value="CoA-transferase family III (CaiB/BaiF)"/>
    <property type="match status" value="1"/>
</dbReference>
<evidence type="ECO:0000256" key="2">
    <source>
        <dbReference type="ARBA" id="ARBA00022679"/>
    </source>
</evidence>
<dbReference type="AlphaFoldDB" id="A0A076EW85"/>
<dbReference type="InterPro" id="IPR050509">
    <property type="entry name" value="CoA-transferase_III"/>
</dbReference>
<gene>
    <name evidence="3" type="ORF">EP51_24245</name>
</gene>
<comment type="similarity">
    <text evidence="1">Belongs to the CoA-transferase III family.</text>
</comment>